<keyword evidence="13" id="KW-0449">Lipoprotein</keyword>
<comment type="pathway">
    <text evidence="14">Lipid metabolism; leukotriene C4 biosynthesis.</text>
</comment>
<dbReference type="InterPro" id="IPR023352">
    <property type="entry name" value="MAPEG-like_dom_sf"/>
</dbReference>
<dbReference type="GO" id="GO:0005741">
    <property type="term" value="C:mitochondrial outer membrane"/>
    <property type="evidence" value="ECO:0007669"/>
    <property type="project" value="UniProtKB-SubCell"/>
</dbReference>
<keyword evidence="24" id="KW-1185">Reference proteome</keyword>
<evidence type="ECO:0000256" key="3">
    <source>
        <dbReference type="ARBA" id="ARBA00022679"/>
    </source>
</evidence>
<dbReference type="PANTHER" id="PTHR10250:SF26">
    <property type="entry name" value="GLUTATHIONE S-TRANSFERASE 3, MITOCHONDRIAL"/>
    <property type="match status" value="1"/>
</dbReference>
<dbReference type="OrthoDB" id="410651at2759"/>
<reference evidence="25 26" key="1">
    <citation type="submission" date="2025-04" db="UniProtKB">
        <authorList>
            <consortium name="RefSeq"/>
        </authorList>
    </citation>
    <scope>IDENTIFICATION</scope>
</reference>
<name>A0A8B7YED2_ACAPL</name>
<evidence type="ECO:0000256" key="18">
    <source>
        <dbReference type="ARBA" id="ARBA00049298"/>
    </source>
</evidence>
<evidence type="ECO:0000256" key="10">
    <source>
        <dbReference type="ARBA" id="ARBA00023136"/>
    </source>
</evidence>
<accession>A0A8B7YED2</accession>
<evidence type="ECO:0000256" key="9">
    <source>
        <dbReference type="ARBA" id="ARBA00023128"/>
    </source>
</evidence>
<evidence type="ECO:0000256" key="12">
    <source>
        <dbReference type="ARBA" id="ARBA00023239"/>
    </source>
</evidence>
<comment type="subcellular location">
    <subcellularLocation>
        <location evidence="1">Mitochondrion outer membrane</location>
        <topology evidence="1">Multi-pass membrane protein</topology>
    </subcellularLocation>
</comment>
<dbReference type="InterPro" id="IPR050997">
    <property type="entry name" value="MAPEG"/>
</dbReference>
<evidence type="ECO:0000256" key="7">
    <source>
        <dbReference type="ARBA" id="ARBA00023002"/>
    </source>
</evidence>
<keyword evidence="4 23" id="KW-0812">Transmembrane</keyword>
<gene>
    <name evidence="25 26" type="primary">LOC110978936</name>
</gene>
<dbReference type="Gene3D" id="1.20.120.550">
    <property type="entry name" value="Membrane associated eicosanoid/glutathione metabolism-like domain"/>
    <property type="match status" value="1"/>
</dbReference>
<evidence type="ECO:0000256" key="11">
    <source>
        <dbReference type="ARBA" id="ARBA00023139"/>
    </source>
</evidence>
<evidence type="ECO:0000256" key="23">
    <source>
        <dbReference type="SAM" id="Phobius"/>
    </source>
</evidence>
<evidence type="ECO:0000256" key="20">
    <source>
        <dbReference type="ARBA" id="ARBA00069748"/>
    </source>
</evidence>
<dbReference type="GO" id="GO:0004602">
    <property type="term" value="F:glutathione peroxidase activity"/>
    <property type="evidence" value="ECO:0007669"/>
    <property type="project" value="TreeGrafter"/>
</dbReference>
<dbReference type="EC" id="4.4.1.20" evidence="16"/>
<evidence type="ECO:0000256" key="6">
    <source>
        <dbReference type="ARBA" id="ARBA00022989"/>
    </source>
</evidence>
<evidence type="ECO:0000256" key="22">
    <source>
        <dbReference type="ARBA" id="ARBA00076908"/>
    </source>
</evidence>
<dbReference type="OMA" id="VIFNCIQ"/>
<dbReference type="InterPro" id="IPR001129">
    <property type="entry name" value="Membr-assoc_MAPEG"/>
</dbReference>
<dbReference type="RefSeq" id="XP_022089982.1">
    <property type="nucleotide sequence ID" value="XM_022234290.1"/>
</dbReference>
<evidence type="ECO:0000256" key="14">
    <source>
        <dbReference type="ARBA" id="ARBA00037884"/>
    </source>
</evidence>
<keyword evidence="5" id="KW-1000">Mitochondrion outer membrane</keyword>
<dbReference type="SUPFAM" id="SSF161084">
    <property type="entry name" value="MAPEG domain-like"/>
    <property type="match status" value="1"/>
</dbReference>
<dbReference type="FunFam" id="1.20.120.550:FF:000004">
    <property type="entry name" value="Microsomal glutathione S-transferase 3"/>
    <property type="match status" value="1"/>
</dbReference>
<evidence type="ECO:0000256" key="1">
    <source>
        <dbReference type="ARBA" id="ARBA00004374"/>
    </source>
</evidence>
<evidence type="ECO:0000256" key="8">
    <source>
        <dbReference type="ARBA" id="ARBA00023098"/>
    </source>
</evidence>
<keyword evidence="9" id="KW-0496">Mitochondrion</keyword>
<evidence type="ECO:0000256" key="5">
    <source>
        <dbReference type="ARBA" id="ARBA00022787"/>
    </source>
</evidence>
<organism evidence="24 25">
    <name type="scientific">Acanthaster planci</name>
    <name type="common">Crown-of-thorns starfish</name>
    <dbReference type="NCBI Taxonomy" id="133434"/>
    <lineage>
        <taxon>Eukaryota</taxon>
        <taxon>Metazoa</taxon>
        <taxon>Echinodermata</taxon>
        <taxon>Eleutherozoa</taxon>
        <taxon>Asterozoa</taxon>
        <taxon>Asteroidea</taxon>
        <taxon>Valvatacea</taxon>
        <taxon>Valvatida</taxon>
        <taxon>Acanthasteridae</taxon>
        <taxon>Acanthaster</taxon>
    </lineage>
</organism>
<dbReference type="AlphaFoldDB" id="A0A8B7YED2"/>
<keyword evidence="3" id="KW-0808">Transferase</keyword>
<dbReference type="RefSeq" id="XP_022089981.1">
    <property type="nucleotide sequence ID" value="XM_022234289.1"/>
</dbReference>
<dbReference type="GeneID" id="110978936"/>
<protein>
    <recommendedName>
        <fullName evidence="20">Glutathione S-transferase 3, mitochondrial</fullName>
        <ecNumber evidence="16">4.4.1.20</ecNumber>
    </recommendedName>
    <alternativeName>
        <fullName evidence="21">Glutathione peroxidase MGST3</fullName>
    </alternativeName>
    <alternativeName>
        <fullName evidence="22">LTC4 synthase MGST3</fullName>
    </alternativeName>
</protein>
<evidence type="ECO:0000256" key="21">
    <source>
        <dbReference type="ARBA" id="ARBA00075145"/>
    </source>
</evidence>
<evidence type="ECO:0000256" key="4">
    <source>
        <dbReference type="ARBA" id="ARBA00022692"/>
    </source>
</evidence>
<evidence type="ECO:0000256" key="16">
    <source>
        <dbReference type="ARBA" id="ARBA00039056"/>
    </source>
</evidence>
<dbReference type="Pfam" id="PF01124">
    <property type="entry name" value="MAPEG"/>
    <property type="match status" value="1"/>
</dbReference>
<evidence type="ECO:0000256" key="17">
    <source>
        <dbReference type="ARBA" id="ARBA00043664"/>
    </source>
</evidence>
<evidence type="ECO:0000313" key="26">
    <source>
        <dbReference type="RefSeq" id="XP_022089982.1"/>
    </source>
</evidence>
<evidence type="ECO:0000313" key="25">
    <source>
        <dbReference type="RefSeq" id="XP_022089981.1"/>
    </source>
</evidence>
<evidence type="ECO:0000256" key="15">
    <source>
        <dbReference type="ARBA" id="ARBA00037916"/>
    </source>
</evidence>
<dbReference type="GO" id="GO:0004364">
    <property type="term" value="F:glutathione transferase activity"/>
    <property type="evidence" value="ECO:0007669"/>
    <property type="project" value="TreeGrafter"/>
</dbReference>
<dbReference type="GO" id="GO:0006691">
    <property type="term" value="P:leukotriene metabolic process"/>
    <property type="evidence" value="ECO:0007669"/>
    <property type="project" value="UniProtKB-ARBA"/>
</dbReference>
<feature type="transmembrane region" description="Helical" evidence="23">
    <location>
        <begin position="117"/>
        <end position="135"/>
    </location>
</feature>
<comment type="catalytic activity">
    <reaction evidence="18">
        <text>leukotriene C4 = leukotriene A4 + glutathione</text>
        <dbReference type="Rhea" id="RHEA:17617"/>
        <dbReference type="ChEBI" id="CHEBI:57463"/>
        <dbReference type="ChEBI" id="CHEBI:57925"/>
        <dbReference type="ChEBI" id="CHEBI:57973"/>
        <dbReference type="EC" id="4.4.1.20"/>
    </reaction>
    <physiologicalReaction direction="right-to-left" evidence="18">
        <dbReference type="Rhea" id="RHEA:17619"/>
    </physiologicalReaction>
</comment>
<keyword evidence="12" id="KW-0456">Lyase</keyword>
<sequence>MSSVLSTLPKDYGYVILVGSASYVMVYYLAAKVSFARKKYGVEYPAMYSDTHQLFNCIQRSHQNTLESYPPFLFFLAMSGLQFPRASAACGAVWIISRLSYARGYSTGDPKKRMRGAFGYPAILGLFGMTIYSAVRQLEWV</sequence>
<evidence type="ECO:0000256" key="13">
    <source>
        <dbReference type="ARBA" id="ARBA00023288"/>
    </source>
</evidence>
<feature type="transmembrane region" description="Helical" evidence="23">
    <location>
        <begin position="12"/>
        <end position="30"/>
    </location>
</feature>
<dbReference type="GO" id="GO:0005783">
    <property type="term" value="C:endoplasmic reticulum"/>
    <property type="evidence" value="ECO:0007669"/>
    <property type="project" value="TreeGrafter"/>
</dbReference>
<keyword evidence="8" id="KW-0443">Lipid metabolism</keyword>
<keyword evidence="7" id="KW-0560">Oxidoreductase</keyword>
<dbReference type="PANTHER" id="PTHR10250">
    <property type="entry name" value="MICROSOMAL GLUTATHIONE S-TRANSFERASE"/>
    <property type="match status" value="1"/>
</dbReference>
<evidence type="ECO:0000256" key="19">
    <source>
        <dbReference type="ARBA" id="ARBA00051411"/>
    </source>
</evidence>
<comment type="pathway">
    <text evidence="15">Lipid metabolism; arachidonate metabolism.</text>
</comment>
<keyword evidence="10 23" id="KW-0472">Membrane</keyword>
<comment type="catalytic activity">
    <reaction evidence="17">
        <text>(5S)-hydroperoxy-(6E,8Z,11Z,14Z)-eicosatetraenoate + 2 glutathione = (5S)-hydroxy-(6E,8Z,11Z,14Z)-eicosatetraenoate + glutathione disulfide + H2O</text>
        <dbReference type="Rhea" id="RHEA:48620"/>
        <dbReference type="ChEBI" id="CHEBI:15377"/>
        <dbReference type="ChEBI" id="CHEBI:57450"/>
        <dbReference type="ChEBI" id="CHEBI:57925"/>
        <dbReference type="ChEBI" id="CHEBI:58297"/>
        <dbReference type="ChEBI" id="CHEBI:90632"/>
    </reaction>
    <physiologicalReaction direction="left-to-right" evidence="17">
        <dbReference type="Rhea" id="RHEA:48621"/>
    </physiologicalReaction>
</comment>
<keyword evidence="6 23" id="KW-1133">Transmembrane helix</keyword>
<feature type="transmembrane region" description="Helical" evidence="23">
    <location>
        <begin position="72"/>
        <end position="96"/>
    </location>
</feature>
<comment type="catalytic activity">
    <reaction evidence="19">
        <text>15-deoxy-Delta(12,14)-prostaglandin J2 + glutathione = 15-deoxy-Delta(12,14)-prostaglandin J2-S-(R)-glutathione</text>
        <dbReference type="Rhea" id="RHEA:75963"/>
        <dbReference type="ChEBI" id="CHEBI:57925"/>
        <dbReference type="ChEBI" id="CHEBI:85236"/>
        <dbReference type="ChEBI" id="CHEBI:194498"/>
    </reaction>
    <physiologicalReaction direction="left-to-right" evidence="19">
        <dbReference type="Rhea" id="RHEA:75964"/>
    </physiologicalReaction>
</comment>
<keyword evidence="11" id="KW-0564">Palmitate</keyword>
<comment type="similarity">
    <text evidence="2">Belongs to the MAPEG family.</text>
</comment>
<dbReference type="GO" id="GO:0004464">
    <property type="term" value="F:leukotriene-C4 synthase activity"/>
    <property type="evidence" value="ECO:0007669"/>
    <property type="project" value="UniProtKB-EC"/>
</dbReference>
<dbReference type="GO" id="GO:0005635">
    <property type="term" value="C:nuclear envelope"/>
    <property type="evidence" value="ECO:0007669"/>
    <property type="project" value="TreeGrafter"/>
</dbReference>
<evidence type="ECO:0000256" key="2">
    <source>
        <dbReference type="ARBA" id="ARBA00010459"/>
    </source>
</evidence>
<proteinExistence type="inferred from homology"/>
<dbReference type="Proteomes" id="UP000694845">
    <property type="component" value="Unplaced"/>
</dbReference>
<dbReference type="KEGG" id="aplc:110978936"/>
<dbReference type="GO" id="GO:0006629">
    <property type="term" value="P:lipid metabolic process"/>
    <property type="evidence" value="ECO:0007669"/>
    <property type="project" value="UniProtKB-KW"/>
</dbReference>
<evidence type="ECO:0000313" key="24">
    <source>
        <dbReference type="Proteomes" id="UP000694845"/>
    </source>
</evidence>